<keyword evidence="3" id="KW-0675">Receptor</keyword>
<feature type="transmembrane region" description="Helical" evidence="1">
    <location>
        <begin position="116"/>
        <end position="142"/>
    </location>
</feature>
<evidence type="ECO:0000256" key="1">
    <source>
        <dbReference type="SAM" id="Phobius"/>
    </source>
</evidence>
<proteinExistence type="predicted"/>
<feature type="domain" description="Renin receptor-like C-terminal transmembrane spanning segment" evidence="2">
    <location>
        <begin position="98"/>
        <end position="161"/>
    </location>
</feature>
<reference evidence="3 4" key="1">
    <citation type="journal article" date="2019" name="PLoS Biol.">
        <title>Sex chromosomes control vertical transmission of feminizing Wolbachia symbionts in an isopod.</title>
        <authorList>
            <person name="Becking T."/>
            <person name="Chebbi M.A."/>
            <person name="Giraud I."/>
            <person name="Moumen B."/>
            <person name="Laverre T."/>
            <person name="Caubet Y."/>
            <person name="Peccoud J."/>
            <person name="Gilbert C."/>
            <person name="Cordaux R."/>
        </authorList>
    </citation>
    <scope>NUCLEOTIDE SEQUENCE [LARGE SCALE GENOMIC DNA]</scope>
    <source>
        <strain evidence="3">ANa2</strain>
        <tissue evidence="3">Whole body excluding digestive tract and cuticle</tissue>
    </source>
</reference>
<dbReference type="InterPro" id="IPR012493">
    <property type="entry name" value="Renin_rcpt"/>
</dbReference>
<organism evidence="3 4">
    <name type="scientific">Armadillidium nasatum</name>
    <dbReference type="NCBI Taxonomy" id="96803"/>
    <lineage>
        <taxon>Eukaryota</taxon>
        <taxon>Metazoa</taxon>
        <taxon>Ecdysozoa</taxon>
        <taxon>Arthropoda</taxon>
        <taxon>Crustacea</taxon>
        <taxon>Multicrustacea</taxon>
        <taxon>Malacostraca</taxon>
        <taxon>Eumalacostraca</taxon>
        <taxon>Peracarida</taxon>
        <taxon>Isopoda</taxon>
        <taxon>Oniscidea</taxon>
        <taxon>Crinocheta</taxon>
        <taxon>Armadillidiidae</taxon>
        <taxon>Armadillidium</taxon>
    </lineage>
</organism>
<evidence type="ECO:0000313" key="4">
    <source>
        <dbReference type="Proteomes" id="UP000326759"/>
    </source>
</evidence>
<dbReference type="GO" id="GO:0030177">
    <property type="term" value="P:positive regulation of Wnt signaling pathway"/>
    <property type="evidence" value="ECO:0007669"/>
    <property type="project" value="TreeGrafter"/>
</dbReference>
<dbReference type="OrthoDB" id="7866065at2759"/>
<dbReference type="PANTHER" id="PTHR13351:SF1">
    <property type="entry name" value="RENIN RECEPTOR"/>
    <property type="match status" value="1"/>
</dbReference>
<name>A0A5N5T3L9_9CRUS</name>
<evidence type="ECO:0000259" key="2">
    <source>
        <dbReference type="Pfam" id="PF07850"/>
    </source>
</evidence>
<dbReference type="InterPro" id="IPR056780">
    <property type="entry name" value="Renin_r_C"/>
</dbReference>
<evidence type="ECO:0000313" key="3">
    <source>
        <dbReference type="EMBL" id="KAB7500619.1"/>
    </source>
</evidence>
<dbReference type="PANTHER" id="PTHR13351">
    <property type="entry name" value="RENIN RECEPTOR"/>
    <property type="match status" value="1"/>
</dbReference>
<keyword evidence="1" id="KW-1133">Transmembrane helix</keyword>
<gene>
    <name evidence="3" type="primary">Atp6ap2</name>
    <name evidence="3" type="ORF">Anas_08404</name>
</gene>
<dbReference type="GO" id="GO:0009897">
    <property type="term" value="C:external side of plasma membrane"/>
    <property type="evidence" value="ECO:0007669"/>
    <property type="project" value="TreeGrafter"/>
</dbReference>
<keyword evidence="1" id="KW-0472">Membrane</keyword>
<keyword evidence="1" id="KW-0812">Transmembrane</keyword>
<dbReference type="GO" id="GO:0038023">
    <property type="term" value="F:signaling receptor activity"/>
    <property type="evidence" value="ECO:0007669"/>
    <property type="project" value="InterPro"/>
</dbReference>
<sequence length="162" mass="18086">MGTNESVTLNYIKKNSSASNNGQDIIFIQVESFAPLVVTYGAASPQVKEAIDLIRNALEQAVYVIRSLYKDRVIIFDAQVSSQNHIRRRRDVVIGAPQNDSTSYNLAAEYGEDFPVIFNIVLILSIILIVAIIAVSVSMAFMDPGRDSIIYRMTNPRMKKDQ</sequence>
<accession>A0A5N5T3L9</accession>
<comment type="caution">
    <text evidence="3">The sequence shown here is derived from an EMBL/GenBank/DDBJ whole genome shotgun (WGS) entry which is preliminary data.</text>
</comment>
<dbReference type="AlphaFoldDB" id="A0A5N5T3L9"/>
<dbReference type="EMBL" id="SEYY01013374">
    <property type="protein sequence ID" value="KAB7500619.1"/>
    <property type="molecule type" value="Genomic_DNA"/>
</dbReference>
<protein>
    <submittedName>
        <fullName evidence="3">Renin receptor</fullName>
    </submittedName>
</protein>
<dbReference type="Pfam" id="PF07850">
    <property type="entry name" value="Renin_r"/>
    <property type="match status" value="1"/>
</dbReference>
<keyword evidence="4" id="KW-1185">Reference proteome</keyword>
<dbReference type="Proteomes" id="UP000326759">
    <property type="component" value="Unassembled WGS sequence"/>
</dbReference>